<name>A0A2P2NTN2_RHIMU</name>
<dbReference type="EMBL" id="GGEC01065316">
    <property type="protein sequence ID" value="MBX45800.1"/>
    <property type="molecule type" value="Transcribed_RNA"/>
</dbReference>
<accession>A0A2P2NTN2</accession>
<proteinExistence type="predicted"/>
<protein>
    <submittedName>
        <fullName evidence="2">Uncharacterized protein</fullName>
    </submittedName>
</protein>
<reference evidence="2" key="1">
    <citation type="submission" date="2018-02" db="EMBL/GenBank/DDBJ databases">
        <title>Rhizophora mucronata_Transcriptome.</title>
        <authorList>
            <person name="Meera S.P."/>
            <person name="Sreeshan A."/>
            <person name="Augustine A."/>
        </authorList>
    </citation>
    <scope>NUCLEOTIDE SEQUENCE</scope>
    <source>
        <tissue evidence="2">Leaf</tissue>
    </source>
</reference>
<feature type="region of interest" description="Disordered" evidence="1">
    <location>
        <begin position="1"/>
        <end position="25"/>
    </location>
</feature>
<evidence type="ECO:0000313" key="2">
    <source>
        <dbReference type="EMBL" id="MBX45800.1"/>
    </source>
</evidence>
<dbReference type="AlphaFoldDB" id="A0A2P2NTN2"/>
<organism evidence="2">
    <name type="scientific">Rhizophora mucronata</name>
    <name type="common">Asiatic mangrove</name>
    <dbReference type="NCBI Taxonomy" id="61149"/>
    <lineage>
        <taxon>Eukaryota</taxon>
        <taxon>Viridiplantae</taxon>
        <taxon>Streptophyta</taxon>
        <taxon>Embryophyta</taxon>
        <taxon>Tracheophyta</taxon>
        <taxon>Spermatophyta</taxon>
        <taxon>Magnoliopsida</taxon>
        <taxon>eudicotyledons</taxon>
        <taxon>Gunneridae</taxon>
        <taxon>Pentapetalae</taxon>
        <taxon>rosids</taxon>
        <taxon>fabids</taxon>
        <taxon>Malpighiales</taxon>
        <taxon>Rhizophoraceae</taxon>
        <taxon>Rhizophora</taxon>
    </lineage>
</organism>
<feature type="compositionally biased region" description="Basic and acidic residues" evidence="1">
    <location>
        <begin position="7"/>
        <end position="18"/>
    </location>
</feature>
<sequence length="25" mass="2890">MRVKLTTGKDKHSSESEIIKQYPDV</sequence>
<evidence type="ECO:0000256" key="1">
    <source>
        <dbReference type="SAM" id="MobiDB-lite"/>
    </source>
</evidence>